<dbReference type="PROSITE" id="PS51755">
    <property type="entry name" value="OMPR_PHOB"/>
    <property type="match status" value="1"/>
</dbReference>
<dbReference type="GO" id="GO:0000156">
    <property type="term" value="F:phosphorelay response regulator activity"/>
    <property type="evidence" value="ECO:0007669"/>
    <property type="project" value="TreeGrafter"/>
</dbReference>
<dbReference type="InterPro" id="IPR016032">
    <property type="entry name" value="Sig_transdc_resp-reg_C-effctor"/>
</dbReference>
<protein>
    <submittedName>
        <fullName evidence="6">Phosphate regulon response regulator</fullName>
    </submittedName>
</protein>
<organism evidence="6 7">
    <name type="scientific">Schaalia cardiffensis F0333</name>
    <dbReference type="NCBI Taxonomy" id="888050"/>
    <lineage>
        <taxon>Bacteria</taxon>
        <taxon>Bacillati</taxon>
        <taxon>Actinomycetota</taxon>
        <taxon>Actinomycetes</taxon>
        <taxon>Actinomycetales</taxon>
        <taxon>Actinomycetaceae</taxon>
        <taxon>Schaalia</taxon>
    </lineage>
</organism>
<evidence type="ECO:0000313" key="7">
    <source>
        <dbReference type="Proteomes" id="UP000013015"/>
    </source>
</evidence>
<keyword evidence="1" id="KW-0597">Phosphoprotein</keyword>
<evidence type="ECO:0000256" key="1">
    <source>
        <dbReference type="ARBA" id="ARBA00022553"/>
    </source>
</evidence>
<gene>
    <name evidence="6" type="primary">phoB2</name>
    <name evidence="6" type="ORF">HMPREF9004_1612</name>
</gene>
<dbReference type="HOGENOM" id="CLU_1801911_0_0_11"/>
<evidence type="ECO:0000256" key="3">
    <source>
        <dbReference type="ARBA" id="ARBA00023125"/>
    </source>
</evidence>
<dbReference type="Proteomes" id="UP000013015">
    <property type="component" value="Unassembled WGS sequence"/>
</dbReference>
<dbReference type="GO" id="GO:0000976">
    <property type="term" value="F:transcription cis-regulatory region binding"/>
    <property type="evidence" value="ECO:0007669"/>
    <property type="project" value="TreeGrafter"/>
</dbReference>
<dbReference type="InterPro" id="IPR001867">
    <property type="entry name" value="OmpR/PhoB-type_DNA-bd"/>
</dbReference>
<keyword evidence="3 4" id="KW-0238">DNA-binding</keyword>
<feature type="domain" description="OmpR/PhoB-type" evidence="5">
    <location>
        <begin position="31"/>
        <end position="128"/>
    </location>
</feature>
<dbReference type="SMART" id="SM00862">
    <property type="entry name" value="Trans_reg_C"/>
    <property type="match status" value="1"/>
</dbReference>
<sequence length="144" mass="15908">MTLVNTPSTSSIDLDAAPQTSFEEFVDILAGLRLTPAHVEFDIDRGTLDIHGGRIELCAKELELLGYLAKNADRTVSREELHDTVWHGSGLDSSSRTIDAHIRRLRKKIEGAPELITTLRGQGYRFNSAPGVRVKSFRVHTLAA</sequence>
<dbReference type="GO" id="GO:0032993">
    <property type="term" value="C:protein-DNA complex"/>
    <property type="evidence" value="ECO:0007669"/>
    <property type="project" value="TreeGrafter"/>
</dbReference>
<evidence type="ECO:0000259" key="5">
    <source>
        <dbReference type="PROSITE" id="PS51755"/>
    </source>
</evidence>
<dbReference type="PATRIC" id="fig|888050.3.peg.1548"/>
<dbReference type="EMBL" id="AQHZ01000024">
    <property type="protein sequence ID" value="ENO17702.1"/>
    <property type="molecule type" value="Genomic_DNA"/>
</dbReference>
<comment type="caution">
    <text evidence="6">The sequence shown here is derived from an EMBL/GenBank/DDBJ whole genome shotgun (WGS) entry which is preliminary data.</text>
</comment>
<accession>N6X2P2</accession>
<dbReference type="CDD" id="cd00383">
    <property type="entry name" value="trans_reg_C"/>
    <property type="match status" value="1"/>
</dbReference>
<proteinExistence type="predicted"/>
<dbReference type="GO" id="GO:0005829">
    <property type="term" value="C:cytosol"/>
    <property type="evidence" value="ECO:0007669"/>
    <property type="project" value="TreeGrafter"/>
</dbReference>
<evidence type="ECO:0000256" key="2">
    <source>
        <dbReference type="ARBA" id="ARBA00023012"/>
    </source>
</evidence>
<dbReference type="OrthoDB" id="8927943at2"/>
<reference evidence="6 7" key="1">
    <citation type="submission" date="2013-03" db="EMBL/GenBank/DDBJ databases">
        <title>Reference genome for the Human Microbiome Project.</title>
        <authorList>
            <person name="Aqrawi P."/>
            <person name="Ayvaz T."/>
            <person name="Bess C."/>
            <person name="Blankenburg K."/>
            <person name="Coyle M."/>
            <person name="Deng J."/>
            <person name="Forbes L."/>
            <person name="Fowler G."/>
            <person name="Francisco L."/>
            <person name="Fu Q."/>
            <person name="Gibbs R."/>
            <person name="Gross S."/>
            <person name="Gubbala S."/>
            <person name="Hale W."/>
            <person name="Hemphill L."/>
            <person name="Highlander S."/>
            <person name="Hirani K."/>
            <person name="Jackson L."/>
            <person name="Jakkamsetti A."/>
            <person name="Javaid M."/>
            <person name="Jayaseelan J.C."/>
            <person name="Jiang H."/>
            <person name="Joshi V."/>
            <person name="Korchina V."/>
            <person name="Kovar C."/>
            <person name="Lara F."/>
            <person name="Lee S."/>
            <person name="Liu Y."/>
            <person name="Mata R."/>
            <person name="Mathew T."/>
            <person name="Munidasa M."/>
            <person name="Muzny D."/>
            <person name="Nazareth L."/>
            <person name="Ngo R."/>
            <person name="Nguyen L."/>
            <person name="Nguyen N."/>
            <person name="Okwuonu G."/>
            <person name="Ongeri F."/>
            <person name="Palculict T."/>
            <person name="Patil S."/>
            <person name="Petrosino J."/>
            <person name="Pham C."/>
            <person name="Pham P."/>
            <person name="Pu L.-L."/>
            <person name="Qin X."/>
            <person name="Qu J."/>
            <person name="Reid J."/>
            <person name="Ross M."/>
            <person name="Ruth R."/>
            <person name="Saada N."/>
            <person name="San Lucas F."/>
            <person name="Santibanez J."/>
            <person name="Shang Y."/>
            <person name="Simmons D."/>
            <person name="Song X.-Z."/>
            <person name="Tang L.-Y."/>
            <person name="Thornton R."/>
            <person name="Warren J."/>
            <person name="Weissenberger G."/>
            <person name="Wilczek-Boney K."/>
            <person name="Worley K."/>
            <person name="Youmans B."/>
            <person name="Zhang J."/>
            <person name="Zhang L."/>
            <person name="Zhao Z."/>
            <person name="Zhou C."/>
            <person name="Zhu D."/>
            <person name="Zhu Y."/>
        </authorList>
    </citation>
    <scope>NUCLEOTIDE SEQUENCE [LARGE SCALE GENOMIC DNA]</scope>
    <source>
        <strain evidence="6 7">F0333</strain>
    </source>
</reference>
<keyword evidence="7" id="KW-1185">Reference proteome</keyword>
<dbReference type="InterPro" id="IPR036388">
    <property type="entry name" value="WH-like_DNA-bd_sf"/>
</dbReference>
<dbReference type="Gene3D" id="1.10.10.10">
    <property type="entry name" value="Winged helix-like DNA-binding domain superfamily/Winged helix DNA-binding domain"/>
    <property type="match status" value="1"/>
</dbReference>
<dbReference type="eggNOG" id="COG0745">
    <property type="taxonomic scope" value="Bacteria"/>
</dbReference>
<name>N6X2P2_9ACTO</name>
<dbReference type="AlphaFoldDB" id="N6X2P2"/>
<dbReference type="PANTHER" id="PTHR48111">
    <property type="entry name" value="REGULATOR OF RPOS"/>
    <property type="match status" value="1"/>
</dbReference>
<dbReference type="SUPFAM" id="SSF46894">
    <property type="entry name" value="C-terminal effector domain of the bipartite response regulators"/>
    <property type="match status" value="1"/>
</dbReference>
<dbReference type="PANTHER" id="PTHR48111:SF40">
    <property type="entry name" value="PHOSPHATE REGULON TRANSCRIPTIONAL REGULATORY PROTEIN PHOB"/>
    <property type="match status" value="1"/>
</dbReference>
<dbReference type="GO" id="GO:0006355">
    <property type="term" value="P:regulation of DNA-templated transcription"/>
    <property type="evidence" value="ECO:0007669"/>
    <property type="project" value="InterPro"/>
</dbReference>
<dbReference type="Pfam" id="PF00486">
    <property type="entry name" value="Trans_reg_C"/>
    <property type="match status" value="1"/>
</dbReference>
<dbReference type="STRING" id="888050.HMPREF9004_1612"/>
<evidence type="ECO:0000256" key="4">
    <source>
        <dbReference type="PROSITE-ProRule" id="PRU01091"/>
    </source>
</evidence>
<evidence type="ECO:0000313" key="6">
    <source>
        <dbReference type="EMBL" id="ENO17702.1"/>
    </source>
</evidence>
<keyword evidence="2" id="KW-0902">Two-component regulatory system</keyword>
<dbReference type="RefSeq" id="WP_005964202.1">
    <property type="nucleotide sequence ID" value="NZ_CP040505.1"/>
</dbReference>
<feature type="DNA-binding region" description="OmpR/PhoB-type" evidence="4">
    <location>
        <begin position="31"/>
        <end position="128"/>
    </location>
</feature>
<dbReference type="InterPro" id="IPR039420">
    <property type="entry name" value="WalR-like"/>
</dbReference>